<name>A2EKF5_TRIV3</name>
<keyword evidence="6" id="KW-1185">Reference proteome</keyword>
<dbReference type="STRING" id="5722.A2EKF5"/>
<organism evidence="5 6">
    <name type="scientific">Trichomonas vaginalis (strain ATCC PRA-98 / G3)</name>
    <dbReference type="NCBI Taxonomy" id="412133"/>
    <lineage>
        <taxon>Eukaryota</taxon>
        <taxon>Metamonada</taxon>
        <taxon>Parabasalia</taxon>
        <taxon>Trichomonadida</taxon>
        <taxon>Trichomonadidae</taxon>
        <taxon>Trichomonas</taxon>
    </lineage>
</organism>
<accession>A2EKF5</accession>
<evidence type="ECO:0000256" key="2">
    <source>
        <dbReference type="ARBA" id="ARBA00023127"/>
    </source>
</evidence>
<dbReference type="InterPro" id="IPR036915">
    <property type="entry name" value="Cyclin-like_sf"/>
</dbReference>
<dbReference type="GO" id="GO:0051301">
    <property type="term" value="P:cell division"/>
    <property type="evidence" value="ECO:0007669"/>
    <property type="project" value="UniProtKB-KW"/>
</dbReference>
<dbReference type="FunFam" id="1.10.472.10:FF:000010">
    <property type="entry name" value="G1/S-specific cyclin Cln1"/>
    <property type="match status" value="1"/>
</dbReference>
<dbReference type="GO" id="GO:0005634">
    <property type="term" value="C:nucleus"/>
    <property type="evidence" value="ECO:0000318"/>
    <property type="project" value="GO_Central"/>
</dbReference>
<sequence length="290" mass="33948">MLQMMPRSPLNLRIAWDSGVIQSINDMKIQKSVSERLLPFPRFQPKHIEPKQCTPYSKSILRSYRQIENSLFSRNNSINTKLTSQALNDRFLITEWMVEFCISYKINHNVTSVAIKLFDYINSIEVIPRDKAKLHAGMCIFIANKLEGEDFDEICSFLVEDLENIVLDDIVQTELHILHLIRFNARFITPQMYIEQMIDIQENSQLYQAVIVPILYCLMTTKNWIEYRSEELAIAVIEIVKYILEIPNFITNLECFTAVFLSIRSCLSNECSFISQKFDNLAEYFKNCEL</sequence>
<dbReference type="Proteomes" id="UP000001542">
    <property type="component" value="Unassembled WGS sequence"/>
</dbReference>
<evidence type="ECO:0000313" key="5">
    <source>
        <dbReference type="EMBL" id="EAY06863.1"/>
    </source>
</evidence>
<dbReference type="GO" id="GO:0000082">
    <property type="term" value="P:G1/S transition of mitotic cell cycle"/>
    <property type="evidence" value="ECO:0000318"/>
    <property type="project" value="GO_Central"/>
</dbReference>
<feature type="domain" description="Cyclin N-terminal" evidence="4">
    <location>
        <begin position="60"/>
        <end position="184"/>
    </location>
</feature>
<dbReference type="GO" id="GO:0051726">
    <property type="term" value="P:regulation of cell cycle"/>
    <property type="evidence" value="ECO:0007669"/>
    <property type="project" value="UniProtKB-ARBA"/>
</dbReference>
<evidence type="ECO:0000256" key="1">
    <source>
        <dbReference type="ARBA" id="ARBA00022618"/>
    </source>
</evidence>
<dbReference type="EMBL" id="DS113413">
    <property type="protein sequence ID" value="EAY06863.1"/>
    <property type="molecule type" value="Genomic_DNA"/>
</dbReference>
<dbReference type="SUPFAM" id="SSF47954">
    <property type="entry name" value="Cyclin-like"/>
    <property type="match status" value="1"/>
</dbReference>
<reference evidence="5" key="2">
    <citation type="journal article" date="2007" name="Science">
        <title>Draft genome sequence of the sexually transmitted pathogen Trichomonas vaginalis.</title>
        <authorList>
            <person name="Carlton J.M."/>
            <person name="Hirt R.P."/>
            <person name="Silva J.C."/>
            <person name="Delcher A.L."/>
            <person name="Schatz M."/>
            <person name="Zhao Q."/>
            <person name="Wortman J.R."/>
            <person name="Bidwell S.L."/>
            <person name="Alsmark U.C.M."/>
            <person name="Besteiro S."/>
            <person name="Sicheritz-Ponten T."/>
            <person name="Noel C.J."/>
            <person name="Dacks J.B."/>
            <person name="Foster P.G."/>
            <person name="Simillion C."/>
            <person name="Van de Peer Y."/>
            <person name="Miranda-Saavedra D."/>
            <person name="Barton G.J."/>
            <person name="Westrop G.D."/>
            <person name="Mueller S."/>
            <person name="Dessi D."/>
            <person name="Fiori P.L."/>
            <person name="Ren Q."/>
            <person name="Paulsen I."/>
            <person name="Zhang H."/>
            <person name="Bastida-Corcuera F.D."/>
            <person name="Simoes-Barbosa A."/>
            <person name="Brown M.T."/>
            <person name="Hayes R.D."/>
            <person name="Mukherjee M."/>
            <person name="Okumura C.Y."/>
            <person name="Schneider R."/>
            <person name="Smith A.J."/>
            <person name="Vanacova S."/>
            <person name="Villalvazo M."/>
            <person name="Haas B.J."/>
            <person name="Pertea M."/>
            <person name="Feldblyum T.V."/>
            <person name="Utterback T.R."/>
            <person name="Shu C.L."/>
            <person name="Osoegawa K."/>
            <person name="de Jong P.J."/>
            <person name="Hrdy I."/>
            <person name="Horvathova L."/>
            <person name="Zubacova Z."/>
            <person name="Dolezal P."/>
            <person name="Malik S.B."/>
            <person name="Logsdon J.M. Jr."/>
            <person name="Henze K."/>
            <person name="Gupta A."/>
            <person name="Wang C.C."/>
            <person name="Dunne R.L."/>
            <person name="Upcroft J.A."/>
            <person name="Upcroft P."/>
            <person name="White O."/>
            <person name="Salzberg S.L."/>
            <person name="Tang P."/>
            <person name="Chiu C.-H."/>
            <person name="Lee Y.-S."/>
            <person name="Embley T.M."/>
            <person name="Coombs G.H."/>
            <person name="Mottram J.C."/>
            <person name="Tachezy J."/>
            <person name="Fraser-Liggett C.M."/>
            <person name="Johnson P.J."/>
        </authorList>
    </citation>
    <scope>NUCLEOTIDE SEQUENCE [LARGE SCALE GENOMIC DNA]</scope>
    <source>
        <strain evidence="5">G3</strain>
    </source>
</reference>
<dbReference type="Gene3D" id="1.10.472.10">
    <property type="entry name" value="Cyclin-like"/>
    <property type="match status" value="2"/>
</dbReference>
<dbReference type="RefSeq" id="XP_001319086.1">
    <property type="nucleotide sequence ID" value="XM_001319051.1"/>
</dbReference>
<keyword evidence="3" id="KW-0131">Cell cycle</keyword>
<dbReference type="InterPro" id="IPR039361">
    <property type="entry name" value="Cyclin"/>
</dbReference>
<dbReference type="SMR" id="A2EKF5"/>
<keyword evidence="2" id="KW-0195">Cyclin</keyword>
<dbReference type="VEuPathDB" id="TrichDB:TVAG_340410"/>
<dbReference type="Pfam" id="PF00134">
    <property type="entry name" value="Cyclin_N"/>
    <property type="match status" value="1"/>
</dbReference>
<dbReference type="KEGG" id="tva:4764745"/>
<evidence type="ECO:0000259" key="4">
    <source>
        <dbReference type="Pfam" id="PF00134"/>
    </source>
</evidence>
<dbReference type="AlphaFoldDB" id="A2EKF5"/>
<reference evidence="5" key="1">
    <citation type="submission" date="2006-10" db="EMBL/GenBank/DDBJ databases">
        <authorList>
            <person name="Amadeo P."/>
            <person name="Zhao Q."/>
            <person name="Wortman J."/>
            <person name="Fraser-Liggett C."/>
            <person name="Carlton J."/>
        </authorList>
    </citation>
    <scope>NUCLEOTIDE SEQUENCE</scope>
    <source>
        <strain evidence="5">G3</strain>
    </source>
</reference>
<proteinExistence type="predicted"/>
<dbReference type="InParanoid" id="A2EKF5"/>
<dbReference type="GO" id="GO:0016538">
    <property type="term" value="F:cyclin-dependent protein serine/threonine kinase regulator activity"/>
    <property type="evidence" value="ECO:0000318"/>
    <property type="project" value="GO_Central"/>
</dbReference>
<evidence type="ECO:0000256" key="3">
    <source>
        <dbReference type="ARBA" id="ARBA00023306"/>
    </source>
</evidence>
<keyword evidence="1" id="KW-0132">Cell division</keyword>
<evidence type="ECO:0000313" key="6">
    <source>
        <dbReference type="Proteomes" id="UP000001542"/>
    </source>
</evidence>
<dbReference type="PANTHER" id="PTHR10177">
    <property type="entry name" value="CYCLINS"/>
    <property type="match status" value="1"/>
</dbReference>
<protein>
    <submittedName>
        <fullName evidence="5">Cyclin, N-terminal domain containing protein</fullName>
    </submittedName>
</protein>
<dbReference type="GO" id="GO:0000307">
    <property type="term" value="C:cyclin-dependent protein kinase holoenzyme complex"/>
    <property type="evidence" value="ECO:0000318"/>
    <property type="project" value="GO_Central"/>
</dbReference>
<dbReference type="InterPro" id="IPR006671">
    <property type="entry name" value="Cyclin_N"/>
</dbReference>
<dbReference type="GO" id="GO:0005737">
    <property type="term" value="C:cytoplasm"/>
    <property type="evidence" value="ECO:0000318"/>
    <property type="project" value="GO_Central"/>
</dbReference>
<gene>
    <name evidence="5" type="ORF">TVAG_340410</name>
</gene>
<dbReference type="VEuPathDB" id="TrichDB:TVAGG3_0979780"/>